<dbReference type="RefSeq" id="WP_147363464.1">
    <property type="nucleotide sequence ID" value="NZ_WVHK01000022.1"/>
</dbReference>
<organism evidence="1 2">
    <name type="scientific">Deinococcus xianganensis</name>
    <dbReference type="NCBI Taxonomy" id="1507289"/>
    <lineage>
        <taxon>Bacteria</taxon>
        <taxon>Thermotogati</taxon>
        <taxon>Deinococcota</taxon>
        <taxon>Deinococci</taxon>
        <taxon>Deinococcales</taxon>
        <taxon>Deinococcaceae</taxon>
        <taxon>Deinococcus</taxon>
    </lineage>
</organism>
<sequence length="121" mass="14245">MTQIIMAKVDLTIPEQQVIGEVLRAFASGRFVSNDLMHTLLGYGIRDIQKLCHLWGESHWSELDDEQIWLVGAVFDTLFAYPHDRWALWYRYVHVSPRNAERIFDKWNYLTVSDDVDQNDC</sequence>
<protein>
    <submittedName>
        <fullName evidence="1">Uncharacterized protein</fullName>
    </submittedName>
</protein>
<gene>
    <name evidence="1" type="ORF">GLX28_08125</name>
</gene>
<dbReference type="AlphaFoldDB" id="A0A6I4YB34"/>
<proteinExistence type="predicted"/>
<dbReference type="EMBL" id="WVHK01000022">
    <property type="protein sequence ID" value="MXV19599.1"/>
    <property type="molecule type" value="Genomic_DNA"/>
</dbReference>
<dbReference type="Proteomes" id="UP000430519">
    <property type="component" value="Unassembled WGS sequence"/>
</dbReference>
<name>A0A6I4YB34_9DEIO</name>
<evidence type="ECO:0000313" key="2">
    <source>
        <dbReference type="Proteomes" id="UP000430519"/>
    </source>
</evidence>
<keyword evidence="2" id="KW-1185">Reference proteome</keyword>
<reference evidence="1 2" key="1">
    <citation type="submission" date="2019-11" db="EMBL/GenBank/DDBJ databases">
        <title>Genome sequence of Deinococcus xianganensis Y35, AI-2 producing algicidal bacterium, isolated from lake water.</title>
        <authorList>
            <person name="Li Y."/>
        </authorList>
    </citation>
    <scope>NUCLEOTIDE SEQUENCE [LARGE SCALE GENOMIC DNA]</scope>
    <source>
        <strain evidence="1 2">Y35</strain>
    </source>
</reference>
<accession>A0A6I4YB34</accession>
<evidence type="ECO:0000313" key="1">
    <source>
        <dbReference type="EMBL" id="MXV19599.1"/>
    </source>
</evidence>
<comment type="caution">
    <text evidence="1">The sequence shown here is derived from an EMBL/GenBank/DDBJ whole genome shotgun (WGS) entry which is preliminary data.</text>
</comment>